<accession>A0A2I8VHR9</accession>
<evidence type="ECO:0000313" key="1">
    <source>
        <dbReference type="EMBL" id="AUV81476.1"/>
    </source>
</evidence>
<dbReference type="Proteomes" id="UP000236584">
    <property type="component" value="Chromosome"/>
</dbReference>
<dbReference type="RefSeq" id="WP_103425164.1">
    <property type="nucleotide sequence ID" value="NZ_CP026309.1"/>
</dbReference>
<reference evidence="1 2" key="1">
    <citation type="submission" date="2018-01" db="EMBL/GenBank/DDBJ databases">
        <title>Complete genome sequence of Salinigranum rubrum GX10T, an extremely halophilic archaeon isolated from a marine solar saltern.</title>
        <authorList>
            <person name="Han S."/>
        </authorList>
    </citation>
    <scope>NUCLEOTIDE SEQUENCE [LARGE SCALE GENOMIC DNA]</scope>
    <source>
        <strain evidence="1 2">GX10</strain>
    </source>
</reference>
<protein>
    <submittedName>
        <fullName evidence="1">Uncharacterized protein</fullName>
    </submittedName>
</protein>
<evidence type="ECO:0000313" key="2">
    <source>
        <dbReference type="Proteomes" id="UP000236584"/>
    </source>
</evidence>
<proteinExistence type="predicted"/>
<dbReference type="AlphaFoldDB" id="A0A2I8VHR9"/>
<sequence length="72" mass="7947">MMMVMQCTGVALIFTTLPLFLIPLVEESLRTAPPTSTALTDHVVICEFTPRGDTLVVAVPDRDVNRFNERVG</sequence>
<dbReference type="GeneID" id="35591875"/>
<gene>
    <name evidence="1" type="ORF">C2R22_07255</name>
</gene>
<dbReference type="EMBL" id="CP026309">
    <property type="protein sequence ID" value="AUV81476.1"/>
    <property type="molecule type" value="Genomic_DNA"/>
</dbReference>
<keyword evidence="2" id="KW-1185">Reference proteome</keyword>
<dbReference type="KEGG" id="srub:C2R22_07255"/>
<name>A0A2I8VHR9_9EURY</name>
<organism evidence="1 2">
    <name type="scientific">Salinigranum rubrum</name>
    <dbReference type="NCBI Taxonomy" id="755307"/>
    <lineage>
        <taxon>Archaea</taxon>
        <taxon>Methanobacteriati</taxon>
        <taxon>Methanobacteriota</taxon>
        <taxon>Stenosarchaea group</taxon>
        <taxon>Halobacteria</taxon>
        <taxon>Halobacteriales</taxon>
        <taxon>Haloferacaceae</taxon>
        <taxon>Salinigranum</taxon>
    </lineage>
</organism>